<accession>A0AAN8DPT2</accession>
<gene>
    <name evidence="4" type="ORF">CgunFtcFv8_021663</name>
</gene>
<dbReference type="Pfam" id="PF13516">
    <property type="entry name" value="LRR_6"/>
    <property type="match status" value="9"/>
</dbReference>
<evidence type="ECO:0000313" key="5">
    <source>
        <dbReference type="Proteomes" id="UP001331515"/>
    </source>
</evidence>
<protein>
    <submittedName>
        <fullName evidence="4">Uncharacterized protein</fullName>
    </submittedName>
</protein>
<organism evidence="4 5">
    <name type="scientific">Champsocephalus gunnari</name>
    <name type="common">Mackerel icefish</name>
    <dbReference type="NCBI Taxonomy" id="52237"/>
    <lineage>
        <taxon>Eukaryota</taxon>
        <taxon>Metazoa</taxon>
        <taxon>Chordata</taxon>
        <taxon>Craniata</taxon>
        <taxon>Vertebrata</taxon>
        <taxon>Euteleostomi</taxon>
        <taxon>Actinopterygii</taxon>
        <taxon>Neopterygii</taxon>
        <taxon>Teleostei</taxon>
        <taxon>Neoteleostei</taxon>
        <taxon>Acanthomorphata</taxon>
        <taxon>Eupercaria</taxon>
        <taxon>Perciformes</taxon>
        <taxon>Notothenioidei</taxon>
        <taxon>Channichthyidae</taxon>
        <taxon>Champsocephalus</taxon>
    </lineage>
</organism>
<evidence type="ECO:0000256" key="1">
    <source>
        <dbReference type="ARBA" id="ARBA00022614"/>
    </source>
</evidence>
<keyword evidence="2" id="KW-0677">Repeat</keyword>
<keyword evidence="1" id="KW-0433">Leucine-rich repeat</keyword>
<evidence type="ECO:0000256" key="3">
    <source>
        <dbReference type="SAM" id="MobiDB-lite"/>
    </source>
</evidence>
<comment type="caution">
    <text evidence="4">The sequence shown here is derived from an EMBL/GenBank/DDBJ whole genome shotgun (WGS) entry which is preliminary data.</text>
</comment>
<dbReference type="InterPro" id="IPR001611">
    <property type="entry name" value="Leu-rich_rpt"/>
</dbReference>
<dbReference type="Proteomes" id="UP001331515">
    <property type="component" value="Unassembled WGS sequence"/>
</dbReference>
<dbReference type="PANTHER" id="PTHR24106">
    <property type="entry name" value="NACHT, LRR AND CARD DOMAINS-CONTAINING"/>
    <property type="match status" value="1"/>
</dbReference>
<dbReference type="SMART" id="SM00368">
    <property type="entry name" value="LRR_RI"/>
    <property type="match status" value="12"/>
</dbReference>
<evidence type="ECO:0000256" key="2">
    <source>
        <dbReference type="ARBA" id="ARBA00022737"/>
    </source>
</evidence>
<name>A0AAN8DPT2_CHAGU</name>
<dbReference type="Gene3D" id="3.80.10.10">
    <property type="entry name" value="Ribonuclease Inhibitor"/>
    <property type="match status" value="2"/>
</dbReference>
<dbReference type="InterPro" id="IPR051261">
    <property type="entry name" value="NLR"/>
</dbReference>
<sequence length="491" mass="53251">MGDFFTTGQALDPETAQFAENQRGAGSTTGIAQDRSVVNQPQLSNFSAETVNINTYGQGPDRTDTTNSSSPQNNANIKRCQAELKSSEEVLERLLPVLKASRVALLRVRLLSDGLRSPNCKLKILRLASCEFKRGCAALASSLKSNPAHLRVLDLAQNVLQDGDVENLSEFLAEPLCQLETLDLNSNKMTAVGCGSLTIALSGSSALKELDLSFNSLMDEGAVRISDWLRNPQCRLKILRLASCKFKRGCAALASSLKSNPAHLRVLDLAQNVLQDGDVENLSQFLAEPLCQLETLDLNSNEMTAVGCGSLTIALSGSSALKELDLSFNSLMDEGAVRISDWLRNPQCTLKILRLASCQFTERGCAALASSLKSNPAHLRVLDLAQNDLQDGDVENLSQFLAEPLCQLEKLELNYCTLNVACLRSLTLAFSGSSALKELDLSGNRLMDEGAILLSDWLRKTQCELKILRLANSIDKFCAGHVITSGLMPRS</sequence>
<dbReference type="EMBL" id="JAURVH010001519">
    <property type="protein sequence ID" value="KAK5926060.1"/>
    <property type="molecule type" value="Genomic_DNA"/>
</dbReference>
<evidence type="ECO:0000313" key="4">
    <source>
        <dbReference type="EMBL" id="KAK5926060.1"/>
    </source>
</evidence>
<dbReference type="SUPFAM" id="SSF52047">
    <property type="entry name" value="RNI-like"/>
    <property type="match status" value="2"/>
</dbReference>
<reference evidence="4 5" key="1">
    <citation type="journal article" date="2023" name="Mol. Biol. Evol.">
        <title>Genomics of Secondarily Temperate Adaptation in the Only Non-Antarctic Icefish.</title>
        <authorList>
            <person name="Rivera-Colon A.G."/>
            <person name="Rayamajhi N."/>
            <person name="Minhas B.F."/>
            <person name="Madrigal G."/>
            <person name="Bilyk K.T."/>
            <person name="Yoon V."/>
            <person name="Hune M."/>
            <person name="Gregory S."/>
            <person name="Cheng C.H.C."/>
            <person name="Catchen J.M."/>
        </authorList>
    </citation>
    <scope>NUCLEOTIDE SEQUENCE [LARGE SCALE GENOMIC DNA]</scope>
    <source>
        <tissue evidence="4">White muscle</tissue>
    </source>
</reference>
<proteinExistence type="predicted"/>
<dbReference type="InterPro" id="IPR032675">
    <property type="entry name" value="LRR_dom_sf"/>
</dbReference>
<dbReference type="AlphaFoldDB" id="A0AAN8DPT2"/>
<feature type="region of interest" description="Disordered" evidence="3">
    <location>
        <begin position="55"/>
        <end position="74"/>
    </location>
</feature>
<keyword evidence="5" id="KW-1185">Reference proteome</keyword>
<feature type="compositionally biased region" description="Polar residues" evidence="3">
    <location>
        <begin position="65"/>
        <end position="74"/>
    </location>
</feature>